<protein>
    <submittedName>
        <fullName evidence="5">GntR family transcriptional regulator</fullName>
    </submittedName>
</protein>
<evidence type="ECO:0000259" key="4">
    <source>
        <dbReference type="PROSITE" id="PS50949"/>
    </source>
</evidence>
<dbReference type="Pfam" id="PF00392">
    <property type="entry name" value="GntR"/>
    <property type="match status" value="1"/>
</dbReference>
<evidence type="ECO:0000256" key="1">
    <source>
        <dbReference type="ARBA" id="ARBA00023015"/>
    </source>
</evidence>
<sequence length="213" mass="23656">MAGKTLSQSIVQSLASDIIAGQLQPGSRLDEQSLADRFKVSRSPVRDALRHLAATRLVEYFPRRGFSVARVDHDQLRDMYEGLTEIEAICAGLCALRADPMERTLIQSLYRQCLAAAESDDPEAYAAANDEFHRAIYAGAHNDTLESVATEMRQRLAPFRSRQFFKRSRIESSMEEHRRLVDALLAQDSQAAAAAMRSHAVHTAVNVLNLISG</sequence>
<dbReference type="Pfam" id="PF07729">
    <property type="entry name" value="FCD"/>
    <property type="match status" value="1"/>
</dbReference>
<accession>A0ABP8HCH1</accession>
<dbReference type="InterPro" id="IPR036388">
    <property type="entry name" value="WH-like_DNA-bd_sf"/>
</dbReference>
<dbReference type="RefSeq" id="WP_345250975.1">
    <property type="nucleotide sequence ID" value="NZ_BAABFO010000017.1"/>
</dbReference>
<evidence type="ECO:0000313" key="6">
    <source>
        <dbReference type="Proteomes" id="UP001501671"/>
    </source>
</evidence>
<organism evidence="5 6">
    <name type="scientific">Pigmentiphaga soli</name>
    <dbReference type="NCBI Taxonomy" id="1007095"/>
    <lineage>
        <taxon>Bacteria</taxon>
        <taxon>Pseudomonadati</taxon>
        <taxon>Pseudomonadota</taxon>
        <taxon>Betaproteobacteria</taxon>
        <taxon>Burkholderiales</taxon>
        <taxon>Alcaligenaceae</taxon>
        <taxon>Pigmentiphaga</taxon>
    </lineage>
</organism>
<dbReference type="InterPro" id="IPR008920">
    <property type="entry name" value="TF_FadR/GntR_C"/>
</dbReference>
<dbReference type="EMBL" id="BAABFO010000017">
    <property type="protein sequence ID" value="GAA4337390.1"/>
    <property type="molecule type" value="Genomic_DNA"/>
</dbReference>
<dbReference type="Gene3D" id="1.20.120.530">
    <property type="entry name" value="GntR ligand-binding domain-like"/>
    <property type="match status" value="1"/>
</dbReference>
<dbReference type="Gene3D" id="1.10.10.10">
    <property type="entry name" value="Winged helix-like DNA-binding domain superfamily/Winged helix DNA-binding domain"/>
    <property type="match status" value="1"/>
</dbReference>
<dbReference type="InterPro" id="IPR011711">
    <property type="entry name" value="GntR_C"/>
</dbReference>
<dbReference type="SUPFAM" id="SSF48008">
    <property type="entry name" value="GntR ligand-binding domain-like"/>
    <property type="match status" value="1"/>
</dbReference>
<dbReference type="Proteomes" id="UP001501671">
    <property type="component" value="Unassembled WGS sequence"/>
</dbReference>
<gene>
    <name evidence="5" type="ORF">GCM10023144_33060</name>
</gene>
<evidence type="ECO:0000256" key="3">
    <source>
        <dbReference type="ARBA" id="ARBA00023163"/>
    </source>
</evidence>
<feature type="domain" description="HTH gntR-type" evidence="4">
    <location>
        <begin position="4"/>
        <end position="71"/>
    </location>
</feature>
<dbReference type="PANTHER" id="PTHR43537:SF49">
    <property type="entry name" value="TRANSCRIPTIONAL REGULATORY PROTEIN"/>
    <property type="match status" value="1"/>
</dbReference>
<dbReference type="PROSITE" id="PS50949">
    <property type="entry name" value="HTH_GNTR"/>
    <property type="match status" value="1"/>
</dbReference>
<keyword evidence="2" id="KW-0238">DNA-binding</keyword>
<dbReference type="PANTHER" id="PTHR43537">
    <property type="entry name" value="TRANSCRIPTIONAL REGULATOR, GNTR FAMILY"/>
    <property type="match status" value="1"/>
</dbReference>
<keyword evidence="1" id="KW-0805">Transcription regulation</keyword>
<dbReference type="InterPro" id="IPR036390">
    <property type="entry name" value="WH_DNA-bd_sf"/>
</dbReference>
<proteinExistence type="predicted"/>
<comment type="caution">
    <text evidence="5">The sequence shown here is derived from an EMBL/GenBank/DDBJ whole genome shotgun (WGS) entry which is preliminary data.</text>
</comment>
<evidence type="ECO:0000313" key="5">
    <source>
        <dbReference type="EMBL" id="GAA4337390.1"/>
    </source>
</evidence>
<dbReference type="SUPFAM" id="SSF46785">
    <property type="entry name" value="Winged helix' DNA-binding domain"/>
    <property type="match status" value="1"/>
</dbReference>
<dbReference type="CDD" id="cd07377">
    <property type="entry name" value="WHTH_GntR"/>
    <property type="match status" value="1"/>
</dbReference>
<keyword evidence="3" id="KW-0804">Transcription</keyword>
<evidence type="ECO:0000256" key="2">
    <source>
        <dbReference type="ARBA" id="ARBA00023125"/>
    </source>
</evidence>
<name>A0ABP8HCH1_9BURK</name>
<reference evidence="6" key="1">
    <citation type="journal article" date="2019" name="Int. J. Syst. Evol. Microbiol.">
        <title>The Global Catalogue of Microorganisms (GCM) 10K type strain sequencing project: providing services to taxonomists for standard genome sequencing and annotation.</title>
        <authorList>
            <consortium name="The Broad Institute Genomics Platform"/>
            <consortium name="The Broad Institute Genome Sequencing Center for Infectious Disease"/>
            <person name="Wu L."/>
            <person name="Ma J."/>
        </authorList>
    </citation>
    <scope>NUCLEOTIDE SEQUENCE [LARGE SCALE GENOMIC DNA]</scope>
    <source>
        <strain evidence="6">JCM 17666</strain>
    </source>
</reference>
<dbReference type="SMART" id="SM00345">
    <property type="entry name" value="HTH_GNTR"/>
    <property type="match status" value="1"/>
</dbReference>
<dbReference type="InterPro" id="IPR000524">
    <property type="entry name" value="Tscrpt_reg_HTH_GntR"/>
</dbReference>
<dbReference type="SMART" id="SM00895">
    <property type="entry name" value="FCD"/>
    <property type="match status" value="1"/>
</dbReference>
<keyword evidence="6" id="KW-1185">Reference proteome</keyword>